<reference evidence="1 2" key="1">
    <citation type="journal article" date="2019" name="Commun. Biol.">
        <title>The bagworm genome reveals a unique fibroin gene that provides high tensile strength.</title>
        <authorList>
            <person name="Kono N."/>
            <person name="Nakamura H."/>
            <person name="Ohtoshi R."/>
            <person name="Tomita M."/>
            <person name="Numata K."/>
            <person name="Arakawa K."/>
        </authorList>
    </citation>
    <scope>NUCLEOTIDE SEQUENCE [LARGE SCALE GENOMIC DNA]</scope>
</reference>
<dbReference type="EMBL" id="BGZK01001310">
    <property type="protein sequence ID" value="GBP76932.1"/>
    <property type="molecule type" value="Genomic_DNA"/>
</dbReference>
<keyword evidence="2" id="KW-1185">Reference proteome</keyword>
<evidence type="ECO:0000313" key="2">
    <source>
        <dbReference type="Proteomes" id="UP000299102"/>
    </source>
</evidence>
<evidence type="ECO:0000313" key="1">
    <source>
        <dbReference type="EMBL" id="GBP76932.1"/>
    </source>
</evidence>
<comment type="caution">
    <text evidence="1">The sequence shown here is derived from an EMBL/GenBank/DDBJ whole genome shotgun (WGS) entry which is preliminary data.</text>
</comment>
<proteinExistence type="predicted"/>
<accession>A0A4C1YPV7</accession>
<sequence length="72" mass="8191">MEVSNTKKGKRALFDLTNERARCSIWPSDGTNPFSKSGEFNIKFSSPEAELLLVFLDDELKLKMNTSKCFDN</sequence>
<protein>
    <submittedName>
        <fullName evidence="1">Uncharacterized protein</fullName>
    </submittedName>
</protein>
<dbReference type="Proteomes" id="UP000299102">
    <property type="component" value="Unassembled WGS sequence"/>
</dbReference>
<name>A0A4C1YPV7_EUMVA</name>
<gene>
    <name evidence="1" type="ORF">EVAR_53814_1</name>
</gene>
<organism evidence="1 2">
    <name type="scientific">Eumeta variegata</name>
    <name type="common">Bagworm moth</name>
    <name type="synonym">Eumeta japonica</name>
    <dbReference type="NCBI Taxonomy" id="151549"/>
    <lineage>
        <taxon>Eukaryota</taxon>
        <taxon>Metazoa</taxon>
        <taxon>Ecdysozoa</taxon>
        <taxon>Arthropoda</taxon>
        <taxon>Hexapoda</taxon>
        <taxon>Insecta</taxon>
        <taxon>Pterygota</taxon>
        <taxon>Neoptera</taxon>
        <taxon>Endopterygota</taxon>
        <taxon>Lepidoptera</taxon>
        <taxon>Glossata</taxon>
        <taxon>Ditrysia</taxon>
        <taxon>Tineoidea</taxon>
        <taxon>Psychidae</taxon>
        <taxon>Oiketicinae</taxon>
        <taxon>Eumeta</taxon>
    </lineage>
</organism>
<dbReference type="AlphaFoldDB" id="A0A4C1YPV7"/>